<proteinExistence type="predicted"/>
<name>A0A8T4JA05_9ACTN</name>
<dbReference type="SUPFAM" id="SSF53098">
    <property type="entry name" value="Ribonuclease H-like"/>
    <property type="match status" value="1"/>
</dbReference>
<dbReference type="Proteomes" id="UP000675554">
    <property type="component" value="Unassembled WGS sequence"/>
</dbReference>
<dbReference type="InterPro" id="IPR012337">
    <property type="entry name" value="RNaseH-like_sf"/>
</dbReference>
<dbReference type="AlphaFoldDB" id="A0A8T4JA05"/>
<dbReference type="GO" id="GO:0004803">
    <property type="term" value="F:transposase activity"/>
    <property type="evidence" value="ECO:0007669"/>
    <property type="project" value="InterPro"/>
</dbReference>
<sequence>LRMPDGGIEREQRRAHHVTAQSAPVRRRRRAIAVDGKCLRGAKRPDGSQVFVLSAVRHGDGITLASREIGAKTNEIPEFQPLLDQIDDAVLAGTVVTVDALHAQRAHASYLHERGAHYLLTVKGNQKNLARQLQKLPWKDVPVIHRDDARGHGRFEQRHVQVVTVDNLLFPHAAQVLRIHRRRRLYGAKKWSSETVYAITDLPAEQADAAEIASWARGHWTVENTVHWVRDVVFGEDNSQVRTRNTPAVLAVIRDLIRGALKLAGYVNTAAGRRAHET</sequence>
<evidence type="ECO:0000259" key="2">
    <source>
        <dbReference type="Pfam" id="PF01609"/>
    </source>
</evidence>
<dbReference type="EMBL" id="JAGSMN010002322">
    <property type="protein sequence ID" value="MBR7679147.1"/>
    <property type="molecule type" value="Genomic_DNA"/>
</dbReference>
<protein>
    <submittedName>
        <fullName evidence="3">ISAs1 family transposase</fullName>
    </submittedName>
</protein>
<evidence type="ECO:0000313" key="4">
    <source>
        <dbReference type="Proteomes" id="UP000675554"/>
    </source>
</evidence>
<comment type="caution">
    <text evidence="3">The sequence shown here is derived from an EMBL/GenBank/DDBJ whole genome shotgun (WGS) entry which is preliminary data.</text>
</comment>
<dbReference type="GO" id="GO:0006313">
    <property type="term" value="P:DNA transposition"/>
    <property type="evidence" value="ECO:0007669"/>
    <property type="project" value="InterPro"/>
</dbReference>
<dbReference type="InterPro" id="IPR051698">
    <property type="entry name" value="Transposase_11-like"/>
</dbReference>
<reference evidence="3" key="1">
    <citation type="submission" date="2021-04" db="EMBL/GenBank/DDBJ databases">
        <title>Sequencing of actinobacteria type strains.</title>
        <authorList>
            <person name="Nguyen G.-S."/>
            <person name="Wentzel A."/>
        </authorList>
    </citation>
    <scope>NUCLEOTIDE SEQUENCE</scope>
    <source>
        <strain evidence="3">DSM 42095</strain>
    </source>
</reference>
<dbReference type="PANTHER" id="PTHR30298">
    <property type="entry name" value="H REPEAT-ASSOCIATED PREDICTED TRANSPOSASE"/>
    <property type="match status" value="1"/>
</dbReference>
<feature type="region of interest" description="Disordered" evidence="1">
    <location>
        <begin position="1"/>
        <end position="26"/>
    </location>
</feature>
<dbReference type="Pfam" id="PF01609">
    <property type="entry name" value="DDE_Tnp_1"/>
    <property type="match status" value="1"/>
</dbReference>
<feature type="non-terminal residue" evidence="3">
    <location>
        <position position="1"/>
    </location>
</feature>
<dbReference type="InterPro" id="IPR002559">
    <property type="entry name" value="Transposase_11"/>
</dbReference>
<dbReference type="NCBIfam" id="NF033564">
    <property type="entry name" value="transpos_ISAs1"/>
    <property type="match status" value="1"/>
</dbReference>
<evidence type="ECO:0000313" key="3">
    <source>
        <dbReference type="EMBL" id="MBR7679147.1"/>
    </source>
</evidence>
<dbReference type="PANTHER" id="PTHR30298:SF0">
    <property type="entry name" value="PROTEIN YBFL-RELATED"/>
    <property type="match status" value="1"/>
</dbReference>
<dbReference type="InterPro" id="IPR047647">
    <property type="entry name" value="ISAs1_transpos"/>
</dbReference>
<feature type="non-terminal residue" evidence="3">
    <location>
        <position position="278"/>
    </location>
</feature>
<keyword evidence="4" id="KW-1185">Reference proteome</keyword>
<organism evidence="3 4">
    <name type="scientific">Streptomyces daliensis</name>
    <dbReference type="NCBI Taxonomy" id="299421"/>
    <lineage>
        <taxon>Bacteria</taxon>
        <taxon>Bacillati</taxon>
        <taxon>Actinomycetota</taxon>
        <taxon>Actinomycetes</taxon>
        <taxon>Kitasatosporales</taxon>
        <taxon>Streptomycetaceae</taxon>
        <taxon>Streptomyces</taxon>
    </lineage>
</organism>
<dbReference type="GO" id="GO:0003677">
    <property type="term" value="F:DNA binding"/>
    <property type="evidence" value="ECO:0007669"/>
    <property type="project" value="InterPro"/>
</dbReference>
<accession>A0A8T4JA05</accession>
<feature type="domain" description="Transposase IS4-like" evidence="2">
    <location>
        <begin position="28"/>
        <end position="246"/>
    </location>
</feature>
<evidence type="ECO:0000256" key="1">
    <source>
        <dbReference type="SAM" id="MobiDB-lite"/>
    </source>
</evidence>
<gene>
    <name evidence="3" type="ORF">KDA82_40710</name>
</gene>